<comment type="caution">
    <text evidence="4">The sequence shown here is derived from an EMBL/GenBank/DDBJ whole genome shotgun (WGS) entry which is preliminary data.</text>
</comment>
<dbReference type="InterPro" id="IPR005913">
    <property type="entry name" value="dTDP_dehydrorham_reduct"/>
</dbReference>
<gene>
    <name evidence="4" type="primary">rfbD</name>
    <name evidence="4" type="ORF">ACFO1S_08085</name>
</gene>
<accession>A0ABV8S747</accession>
<organism evidence="4 5">
    <name type="scientific">Cohnella boryungensis</name>
    <dbReference type="NCBI Taxonomy" id="768479"/>
    <lineage>
        <taxon>Bacteria</taxon>
        <taxon>Bacillati</taxon>
        <taxon>Bacillota</taxon>
        <taxon>Bacilli</taxon>
        <taxon>Bacillales</taxon>
        <taxon>Paenibacillaceae</taxon>
        <taxon>Cohnella</taxon>
    </lineage>
</organism>
<protein>
    <recommendedName>
        <fullName evidence="2">dTDP-4-dehydrorhamnose reductase</fullName>
        <ecNumber evidence="2">1.1.1.133</ecNumber>
    </recommendedName>
</protein>
<dbReference type="NCBIfam" id="TIGR01214">
    <property type="entry name" value="rmlD"/>
    <property type="match status" value="1"/>
</dbReference>
<dbReference type="RefSeq" id="WP_378126570.1">
    <property type="nucleotide sequence ID" value="NZ_JBHSED010000013.1"/>
</dbReference>
<evidence type="ECO:0000313" key="4">
    <source>
        <dbReference type="EMBL" id="MFC4303409.1"/>
    </source>
</evidence>
<reference evidence="5" key="1">
    <citation type="journal article" date="2019" name="Int. J. Syst. Evol. Microbiol.">
        <title>The Global Catalogue of Microorganisms (GCM) 10K type strain sequencing project: providing services to taxonomists for standard genome sequencing and annotation.</title>
        <authorList>
            <consortium name="The Broad Institute Genomics Platform"/>
            <consortium name="The Broad Institute Genome Sequencing Center for Infectious Disease"/>
            <person name="Wu L."/>
            <person name="Ma J."/>
        </authorList>
    </citation>
    <scope>NUCLEOTIDE SEQUENCE [LARGE SCALE GENOMIC DNA]</scope>
    <source>
        <strain evidence="5">CGMCC 4.1641</strain>
    </source>
</reference>
<dbReference type="EC" id="1.1.1.133" evidence="2"/>
<dbReference type="EMBL" id="JBHSED010000013">
    <property type="protein sequence ID" value="MFC4303409.1"/>
    <property type="molecule type" value="Genomic_DNA"/>
</dbReference>
<evidence type="ECO:0000256" key="1">
    <source>
        <dbReference type="ARBA" id="ARBA00010944"/>
    </source>
</evidence>
<dbReference type="SUPFAM" id="SSF51735">
    <property type="entry name" value="NAD(P)-binding Rossmann-fold domains"/>
    <property type="match status" value="1"/>
</dbReference>
<dbReference type="PANTHER" id="PTHR10491:SF4">
    <property type="entry name" value="METHIONINE ADENOSYLTRANSFERASE 2 SUBUNIT BETA"/>
    <property type="match status" value="1"/>
</dbReference>
<evidence type="ECO:0000256" key="2">
    <source>
        <dbReference type="RuleBase" id="RU364082"/>
    </source>
</evidence>
<keyword evidence="2 4" id="KW-0560">Oxidoreductase</keyword>
<dbReference type="InterPro" id="IPR029903">
    <property type="entry name" value="RmlD-like-bd"/>
</dbReference>
<evidence type="ECO:0000259" key="3">
    <source>
        <dbReference type="Pfam" id="PF04321"/>
    </source>
</evidence>
<dbReference type="InterPro" id="IPR036291">
    <property type="entry name" value="NAD(P)-bd_dom_sf"/>
</dbReference>
<dbReference type="PANTHER" id="PTHR10491">
    <property type="entry name" value="DTDP-4-DEHYDRORHAMNOSE REDUCTASE"/>
    <property type="match status" value="1"/>
</dbReference>
<comment type="similarity">
    <text evidence="1 2">Belongs to the dTDP-4-dehydrorhamnose reductase family.</text>
</comment>
<keyword evidence="5" id="KW-1185">Reference proteome</keyword>
<comment type="function">
    <text evidence="2">Catalyzes the reduction of dTDP-6-deoxy-L-lyxo-4-hexulose to yield dTDP-L-rhamnose.</text>
</comment>
<dbReference type="Gene3D" id="3.40.50.720">
    <property type="entry name" value="NAD(P)-binding Rossmann-like Domain"/>
    <property type="match status" value="1"/>
</dbReference>
<dbReference type="Pfam" id="PF04321">
    <property type="entry name" value="RmlD_sub_bind"/>
    <property type="match status" value="1"/>
</dbReference>
<feature type="domain" description="RmlD-like substrate binding" evidence="3">
    <location>
        <begin position="7"/>
        <end position="280"/>
    </location>
</feature>
<dbReference type="GO" id="GO:0008831">
    <property type="term" value="F:dTDP-4-dehydrorhamnose reductase activity"/>
    <property type="evidence" value="ECO:0007669"/>
    <property type="project" value="UniProtKB-EC"/>
</dbReference>
<proteinExistence type="inferred from homology"/>
<keyword evidence="2" id="KW-0521">NADP</keyword>
<name>A0ABV8S747_9BACL</name>
<evidence type="ECO:0000313" key="5">
    <source>
        <dbReference type="Proteomes" id="UP001595755"/>
    </source>
</evidence>
<dbReference type="CDD" id="cd05254">
    <property type="entry name" value="dTDP_HR_like_SDR_e"/>
    <property type="match status" value="1"/>
</dbReference>
<dbReference type="Proteomes" id="UP001595755">
    <property type="component" value="Unassembled WGS sequence"/>
</dbReference>
<dbReference type="Gene3D" id="3.90.25.10">
    <property type="entry name" value="UDP-galactose 4-epimerase, domain 1"/>
    <property type="match status" value="1"/>
</dbReference>
<comment type="pathway">
    <text evidence="2">Carbohydrate biosynthesis; dTDP-L-rhamnose biosynthesis.</text>
</comment>
<sequence>MGTDAVKLLVTGANGQLGQELVHMGNARIQIAGFGRDQLDITDLNRCREVLAEVKPHGIIHTAAYTAVDKAESEPDEAYRVNAIGTRNLAVAAEEIGAKLVFVSTDYVFDGTGTTPYEESTETNPQSVYGKTKRAGEEFVLDLSSRYFIVRTSWVYGQYGSNFVRTMLKLATERDTITVVADQIGSPTYARDLAAFLIQLVHTEKYGIYHATNSGSCSWYTFAREIFSEKGMNVRVEPCTTAEFRRPAPRPAYSVLDRAAIPRNGLSDLRPWREALREFLGVKEP</sequence>